<evidence type="ECO:0000256" key="5">
    <source>
        <dbReference type="ARBA" id="ARBA00023136"/>
    </source>
</evidence>
<keyword evidence="3 7" id="KW-0812">Transmembrane</keyword>
<evidence type="ECO:0000256" key="3">
    <source>
        <dbReference type="ARBA" id="ARBA00022692"/>
    </source>
</evidence>
<keyword evidence="9" id="KW-1185">Reference proteome</keyword>
<evidence type="ECO:0000256" key="2">
    <source>
        <dbReference type="ARBA" id="ARBA00022448"/>
    </source>
</evidence>
<dbReference type="Gene3D" id="1.20.1250.20">
    <property type="entry name" value="MFS general substrate transporter like domains"/>
    <property type="match status" value="1"/>
</dbReference>
<proteinExistence type="predicted"/>
<comment type="caution">
    <text evidence="8">The sequence shown here is derived from an EMBL/GenBank/DDBJ whole genome shotgun (WGS) entry which is preliminary data.</text>
</comment>
<dbReference type="GO" id="GO:0016020">
    <property type="term" value="C:membrane"/>
    <property type="evidence" value="ECO:0007669"/>
    <property type="project" value="UniProtKB-SubCell"/>
</dbReference>
<dbReference type="Pfam" id="PF07690">
    <property type="entry name" value="MFS_1"/>
    <property type="match status" value="1"/>
</dbReference>
<reference evidence="8" key="1">
    <citation type="submission" date="2022-07" db="EMBL/GenBank/DDBJ databases">
        <title>Draft genome sequence of Zalerion maritima ATCC 34329, a (micro)plastics degrading marine fungus.</title>
        <authorList>
            <person name="Paco A."/>
            <person name="Goncalves M.F.M."/>
            <person name="Rocha-Santos T.A.P."/>
            <person name="Alves A."/>
        </authorList>
    </citation>
    <scope>NUCLEOTIDE SEQUENCE</scope>
    <source>
        <strain evidence="8">ATCC 34329</strain>
    </source>
</reference>
<protein>
    <submittedName>
        <fullName evidence="8">Major facilitator superfamily domain-containing protein</fullName>
    </submittedName>
</protein>
<evidence type="ECO:0000256" key="6">
    <source>
        <dbReference type="SAM" id="MobiDB-lite"/>
    </source>
</evidence>
<feature type="transmembrane region" description="Helical" evidence="7">
    <location>
        <begin position="104"/>
        <end position="124"/>
    </location>
</feature>
<dbReference type="SUPFAM" id="SSF103473">
    <property type="entry name" value="MFS general substrate transporter"/>
    <property type="match status" value="1"/>
</dbReference>
<feature type="transmembrane region" description="Helical" evidence="7">
    <location>
        <begin position="206"/>
        <end position="225"/>
    </location>
</feature>
<evidence type="ECO:0000256" key="7">
    <source>
        <dbReference type="SAM" id="Phobius"/>
    </source>
</evidence>
<dbReference type="GO" id="GO:0022857">
    <property type="term" value="F:transmembrane transporter activity"/>
    <property type="evidence" value="ECO:0007669"/>
    <property type="project" value="InterPro"/>
</dbReference>
<feature type="transmembrane region" description="Helical" evidence="7">
    <location>
        <begin position="295"/>
        <end position="316"/>
    </location>
</feature>
<feature type="transmembrane region" description="Helical" evidence="7">
    <location>
        <begin position="328"/>
        <end position="347"/>
    </location>
</feature>
<accession>A0AAD5RIV0</accession>
<sequence length="417" mass="45488">MTTDEKNIEAAQPPIGSGPRPEGGKASSSGRQGGDCDTGHLHRARMPPLAIIARLTEEETERKSKALSDSASALLKRLTLQVDLSFEEYNTSTRLPDCRPLSGSLISGAFSGLIAAGVTANMHGARGLSAWQWLFLIEGVITVGVAFACFFILPNFPRTTKWLSEEERELAAWRPQVDIGEDDWIDSEGQTFWKGAKMAFMDIKTYVLMVLVFSIVASSSVTNFFPTVVETLKFDRVKSLLLTSPPYILSVVTTFLVSWNADRTGERFWHISIPLVVGVASFVIAATTTTLAPRYVSMILMIPSVYPPFVISLAWISNTLPRPPAKRAAALAFINAISNSSSIWTGYMYPNSAAPQYRVAMSVCGMMAAIAIIAAGALKFMLARLNKQLEKGVWVVEEGAINALPDEGAQHGFRFKV</sequence>
<keyword evidence="5 7" id="KW-0472">Membrane</keyword>
<dbReference type="FunFam" id="1.20.1250.20:FF:000013">
    <property type="entry name" value="MFS general substrate transporter"/>
    <property type="match status" value="1"/>
</dbReference>
<feature type="region of interest" description="Disordered" evidence="6">
    <location>
        <begin position="1"/>
        <end position="42"/>
    </location>
</feature>
<keyword evidence="4 7" id="KW-1133">Transmembrane helix</keyword>
<keyword evidence="2" id="KW-0813">Transport</keyword>
<feature type="transmembrane region" description="Helical" evidence="7">
    <location>
        <begin position="245"/>
        <end position="261"/>
    </location>
</feature>
<dbReference type="InterPro" id="IPR036259">
    <property type="entry name" value="MFS_trans_sf"/>
</dbReference>
<evidence type="ECO:0000256" key="1">
    <source>
        <dbReference type="ARBA" id="ARBA00004141"/>
    </source>
</evidence>
<feature type="transmembrane region" description="Helical" evidence="7">
    <location>
        <begin position="359"/>
        <end position="382"/>
    </location>
</feature>
<evidence type="ECO:0000256" key="4">
    <source>
        <dbReference type="ARBA" id="ARBA00022989"/>
    </source>
</evidence>
<dbReference type="AlphaFoldDB" id="A0AAD5RIV0"/>
<comment type="subcellular location">
    <subcellularLocation>
        <location evidence="1">Membrane</location>
        <topology evidence="1">Multi-pass membrane protein</topology>
    </subcellularLocation>
</comment>
<feature type="transmembrane region" description="Helical" evidence="7">
    <location>
        <begin position="268"/>
        <end position="289"/>
    </location>
</feature>
<dbReference type="Proteomes" id="UP001201980">
    <property type="component" value="Unassembled WGS sequence"/>
</dbReference>
<dbReference type="EMBL" id="JAKWBI020000405">
    <property type="protein sequence ID" value="KAJ2895402.1"/>
    <property type="molecule type" value="Genomic_DNA"/>
</dbReference>
<organism evidence="8 9">
    <name type="scientific">Zalerion maritima</name>
    <dbReference type="NCBI Taxonomy" id="339359"/>
    <lineage>
        <taxon>Eukaryota</taxon>
        <taxon>Fungi</taxon>
        <taxon>Dikarya</taxon>
        <taxon>Ascomycota</taxon>
        <taxon>Pezizomycotina</taxon>
        <taxon>Sordariomycetes</taxon>
        <taxon>Lulworthiomycetidae</taxon>
        <taxon>Lulworthiales</taxon>
        <taxon>Lulworthiaceae</taxon>
        <taxon>Zalerion</taxon>
    </lineage>
</organism>
<evidence type="ECO:0000313" key="8">
    <source>
        <dbReference type="EMBL" id="KAJ2895402.1"/>
    </source>
</evidence>
<evidence type="ECO:0000313" key="9">
    <source>
        <dbReference type="Proteomes" id="UP001201980"/>
    </source>
</evidence>
<dbReference type="InterPro" id="IPR011701">
    <property type="entry name" value="MFS"/>
</dbReference>
<name>A0AAD5RIV0_9PEZI</name>
<gene>
    <name evidence="8" type="ORF">MKZ38_006610</name>
</gene>
<dbReference type="PANTHER" id="PTHR43791">
    <property type="entry name" value="PERMEASE-RELATED"/>
    <property type="match status" value="1"/>
</dbReference>
<dbReference type="PANTHER" id="PTHR43791:SF92">
    <property type="entry name" value="AGL026WP"/>
    <property type="match status" value="1"/>
</dbReference>
<feature type="transmembrane region" description="Helical" evidence="7">
    <location>
        <begin position="130"/>
        <end position="153"/>
    </location>
</feature>